<dbReference type="SUPFAM" id="SSF53850">
    <property type="entry name" value="Periplasmic binding protein-like II"/>
    <property type="match status" value="1"/>
</dbReference>
<dbReference type="Proteomes" id="UP000438699">
    <property type="component" value="Unassembled WGS sequence"/>
</dbReference>
<dbReference type="InterPro" id="IPR052738">
    <property type="entry name" value="ABC-Tungstate_binding"/>
</dbReference>
<comment type="caution">
    <text evidence="3">The sequence shown here is derived from an EMBL/GenBank/DDBJ whole genome shotgun (WGS) entry which is preliminary data.</text>
</comment>
<evidence type="ECO:0000259" key="2">
    <source>
        <dbReference type="Pfam" id="PF12849"/>
    </source>
</evidence>
<sequence length="288" mass="31197">MSTTWNKTTINNLEDVLKKLLCAFALMLLLSVPAHAAETMMLATTTSTANTGLLDELIVPQFAKDTGIEIKFVAVGTGKALKMAENCDVDAVLVHAPAAEQKYVDAGVLIDRTQLMYNDFVIIGPAADPAKITGKTVAQALKAIADSKSVFASRGDNSGTNKKEISLWKEAEMAVPDAQEWYVQTGQGMISTINIAAEKNAYTMTDRGTYIKYEANHNGNAPLKILVEGEKTLFNQYSALAVNPEKCPKVKYELATKFINWMASPATQKAIGQFKLLGKVLFTPNAAK</sequence>
<name>A0A6N6N7D0_9BACT</name>
<gene>
    <name evidence="3" type="ORF">F8A88_05115</name>
</gene>
<dbReference type="PANTHER" id="PTHR37945:SF1">
    <property type="entry name" value="EXTRACELLULAR TUNGSTATE BINDING PROTEIN"/>
    <property type="match status" value="1"/>
</dbReference>
<dbReference type="PANTHER" id="PTHR37945">
    <property type="entry name" value="EXTRACELLULAR TUNGSTATE BINDING PROTEIN"/>
    <property type="match status" value="1"/>
</dbReference>
<feature type="domain" description="PBP" evidence="2">
    <location>
        <begin position="34"/>
        <end position="265"/>
    </location>
</feature>
<keyword evidence="1" id="KW-0732">Signal</keyword>
<feature type="signal peptide" evidence="1">
    <location>
        <begin position="1"/>
        <end position="36"/>
    </location>
</feature>
<dbReference type="OrthoDB" id="186379at2"/>
<dbReference type="Gene3D" id="3.40.190.10">
    <property type="entry name" value="Periplasmic binding protein-like II"/>
    <property type="match status" value="2"/>
</dbReference>
<evidence type="ECO:0000313" key="3">
    <source>
        <dbReference type="EMBL" id="KAB1443621.1"/>
    </source>
</evidence>
<evidence type="ECO:0000256" key="1">
    <source>
        <dbReference type="SAM" id="SignalP"/>
    </source>
</evidence>
<organism evidence="3 4">
    <name type="scientific">Pseudodesulfovibrio senegalensis</name>
    <dbReference type="NCBI Taxonomy" id="1721087"/>
    <lineage>
        <taxon>Bacteria</taxon>
        <taxon>Pseudomonadati</taxon>
        <taxon>Thermodesulfobacteriota</taxon>
        <taxon>Desulfovibrionia</taxon>
        <taxon>Desulfovibrionales</taxon>
        <taxon>Desulfovibrionaceae</taxon>
    </lineage>
</organism>
<reference evidence="3 4" key="1">
    <citation type="journal article" date="2017" name="Int. J. Syst. Evol. Microbiol.">
        <title>Desulfovibrio senegalensis sp. nov., a mesophilic sulfate reducer isolated from marine sediment.</title>
        <authorList>
            <person name="Thioye A."/>
            <person name="Gam Z.B.A."/>
            <person name="Mbengue M."/>
            <person name="Cayol J.L."/>
            <person name="Joseph-Bartoli M."/>
            <person name="Toure-Kane C."/>
            <person name="Labat M."/>
        </authorList>
    </citation>
    <scope>NUCLEOTIDE SEQUENCE [LARGE SCALE GENOMIC DNA]</scope>
    <source>
        <strain evidence="3 4">DSM 101509</strain>
    </source>
</reference>
<dbReference type="InterPro" id="IPR024370">
    <property type="entry name" value="PBP_domain"/>
</dbReference>
<accession>A0A6N6N7D0</accession>
<dbReference type="AlphaFoldDB" id="A0A6N6N7D0"/>
<feature type="chain" id="PRO_5027052815" evidence="1">
    <location>
        <begin position="37"/>
        <end position="288"/>
    </location>
</feature>
<dbReference type="Pfam" id="PF12849">
    <property type="entry name" value="PBP_like_2"/>
    <property type="match status" value="1"/>
</dbReference>
<proteinExistence type="predicted"/>
<dbReference type="EMBL" id="WAIE01000001">
    <property type="protein sequence ID" value="KAB1443621.1"/>
    <property type="molecule type" value="Genomic_DNA"/>
</dbReference>
<evidence type="ECO:0000313" key="4">
    <source>
        <dbReference type="Proteomes" id="UP000438699"/>
    </source>
</evidence>
<keyword evidence="4" id="KW-1185">Reference proteome</keyword>
<protein>
    <submittedName>
        <fullName evidence="3">Extracellular solute-binding protein</fullName>
    </submittedName>
</protein>